<evidence type="ECO:0000259" key="2">
    <source>
        <dbReference type="PROSITE" id="PS50181"/>
    </source>
</evidence>
<feature type="domain" description="F-box" evidence="2">
    <location>
        <begin position="2"/>
        <end position="49"/>
    </location>
</feature>
<dbReference type="AlphaFoldDB" id="A0A168Q4Q5"/>
<dbReference type="PROSITE" id="PS50181">
    <property type="entry name" value="FBOX"/>
    <property type="match status" value="1"/>
</dbReference>
<sequence length="301" mass="34200">MSQQLLKLPDALLLKVIYHLNLQELQQLGQTSRQFHELVYNNPRVWHQHVLFPPKDSRITDQFIRQLVPQITRHYGIHTLRLIQLPLTWQGYMYIFDQFAHSVDHIQLETTFTVLQDLVHHLTIFAANLAVIQQDNHIPITFRQYCIDASHYHQVLVDHSYLGESNVAQITRRFLSHSNKGTGGSRLSNLDDPPFERLRQWQVRCTDHPTDSKSGEGGDCIVQLESLVSFLSGSQLINNTPAAAAATITPIIASPSHTSASSPSSTPHIMAGQKRTQDKLDPSNRQRQRLVSPPRASSLYV</sequence>
<dbReference type="Gene3D" id="1.20.1280.50">
    <property type="match status" value="1"/>
</dbReference>
<feature type="compositionally biased region" description="Low complexity" evidence="1">
    <location>
        <begin position="255"/>
        <end position="268"/>
    </location>
</feature>
<dbReference type="SUPFAM" id="SSF81383">
    <property type="entry name" value="F-box domain"/>
    <property type="match status" value="1"/>
</dbReference>
<dbReference type="InParanoid" id="A0A168Q4Q5"/>
<organism evidence="3">
    <name type="scientific">Absidia glauca</name>
    <name type="common">Pin mould</name>
    <dbReference type="NCBI Taxonomy" id="4829"/>
    <lineage>
        <taxon>Eukaryota</taxon>
        <taxon>Fungi</taxon>
        <taxon>Fungi incertae sedis</taxon>
        <taxon>Mucoromycota</taxon>
        <taxon>Mucoromycotina</taxon>
        <taxon>Mucoromycetes</taxon>
        <taxon>Mucorales</taxon>
        <taxon>Cunninghamellaceae</taxon>
        <taxon>Absidia</taxon>
    </lineage>
</organism>
<accession>A0A168Q4Q5</accession>
<dbReference type="InterPro" id="IPR001810">
    <property type="entry name" value="F-box_dom"/>
</dbReference>
<dbReference type="OrthoDB" id="2366918at2759"/>
<name>A0A168Q4Q5_ABSGL</name>
<feature type="region of interest" description="Disordered" evidence="1">
    <location>
        <begin position="255"/>
        <end position="301"/>
    </location>
</feature>
<dbReference type="Pfam" id="PF12937">
    <property type="entry name" value="F-box-like"/>
    <property type="match status" value="1"/>
</dbReference>
<evidence type="ECO:0000313" key="3">
    <source>
        <dbReference type="EMBL" id="SAM03516.1"/>
    </source>
</evidence>
<feature type="compositionally biased region" description="Basic and acidic residues" evidence="1">
    <location>
        <begin position="275"/>
        <end position="284"/>
    </location>
</feature>
<evidence type="ECO:0000313" key="4">
    <source>
        <dbReference type="Proteomes" id="UP000078561"/>
    </source>
</evidence>
<evidence type="ECO:0000256" key="1">
    <source>
        <dbReference type="SAM" id="MobiDB-lite"/>
    </source>
</evidence>
<reference evidence="3" key="1">
    <citation type="submission" date="2016-04" db="EMBL/GenBank/DDBJ databases">
        <authorList>
            <person name="Evans L.H."/>
            <person name="Alamgir A."/>
            <person name="Owens N."/>
            <person name="Weber N.D."/>
            <person name="Virtaneva K."/>
            <person name="Barbian K."/>
            <person name="Babar A."/>
            <person name="Rosenke K."/>
        </authorList>
    </citation>
    <scope>NUCLEOTIDE SEQUENCE [LARGE SCALE GENOMIC DNA]</scope>
    <source>
        <strain evidence="3">CBS 101.48</strain>
    </source>
</reference>
<dbReference type="InterPro" id="IPR036047">
    <property type="entry name" value="F-box-like_dom_sf"/>
</dbReference>
<protein>
    <recommendedName>
        <fullName evidence="2">F-box domain-containing protein</fullName>
    </recommendedName>
</protein>
<dbReference type="Proteomes" id="UP000078561">
    <property type="component" value="Unassembled WGS sequence"/>
</dbReference>
<gene>
    <name evidence="3" type="primary">ABSGL_09357.1 scaffold 11175</name>
</gene>
<proteinExistence type="predicted"/>
<keyword evidence="4" id="KW-1185">Reference proteome</keyword>
<dbReference type="EMBL" id="LT554202">
    <property type="protein sequence ID" value="SAM03516.1"/>
    <property type="molecule type" value="Genomic_DNA"/>
</dbReference>